<dbReference type="EMBL" id="FOEE01000001">
    <property type="protein sequence ID" value="SEO44431.1"/>
    <property type="molecule type" value="Genomic_DNA"/>
</dbReference>
<evidence type="ECO:0000259" key="4">
    <source>
        <dbReference type="Pfam" id="PF13622"/>
    </source>
</evidence>
<dbReference type="Proteomes" id="UP000198960">
    <property type="component" value="Unassembled WGS sequence"/>
</dbReference>
<accession>A0A1H8PRP4</accession>
<keyword evidence="2" id="KW-0378">Hydrolase</keyword>
<dbReference type="PANTHER" id="PTHR11066">
    <property type="entry name" value="ACYL-COA THIOESTERASE"/>
    <property type="match status" value="1"/>
</dbReference>
<keyword evidence="7" id="KW-1185">Reference proteome</keyword>
<name>A0A1H8PRP4_9ACTN</name>
<dbReference type="RefSeq" id="WP_091939436.1">
    <property type="nucleotide sequence ID" value="NZ_FOEE01000001.1"/>
</dbReference>
<dbReference type="InterPro" id="IPR029069">
    <property type="entry name" value="HotDog_dom_sf"/>
</dbReference>
<dbReference type="STRING" id="673521.SAMN05660991_00330"/>
<dbReference type="GO" id="GO:0009062">
    <property type="term" value="P:fatty acid catabolic process"/>
    <property type="evidence" value="ECO:0007669"/>
    <property type="project" value="TreeGrafter"/>
</dbReference>
<evidence type="ECO:0000259" key="5">
    <source>
        <dbReference type="Pfam" id="PF20789"/>
    </source>
</evidence>
<dbReference type="AlphaFoldDB" id="A0A1H8PRP4"/>
<dbReference type="CDD" id="cd03444">
    <property type="entry name" value="Thioesterase_II_repeat1"/>
    <property type="match status" value="1"/>
</dbReference>
<sequence>MSAGEAPARPTLDGLLAVLRLEREGEGRYTASCLATEGPVVPGAQMIAQAIVAATAEAQGKRVTSIHSNFARTGRADQPVTLEVDKFHEGRSLASITVTVTQGERRLARSLVLLGADEADVIRHDSEPPATGGPDASAAQDSHLEGHEQRTVGAVDVFDPALVGPPELQYWSRWATDRTERDVAQALLTWASTNSFIGTAMRPHEGVGLSRAHRNLSTGVLSHALFFHDDFAAGEWLLYSLRSTFTGGGRAFGVGEVFTEDGRLVATCTQESMIRPMTGGAL</sequence>
<evidence type="ECO:0000313" key="6">
    <source>
        <dbReference type="EMBL" id="SEO44431.1"/>
    </source>
</evidence>
<gene>
    <name evidence="6" type="ORF">SAMN05660991_00330</name>
</gene>
<dbReference type="InterPro" id="IPR003703">
    <property type="entry name" value="Acyl_CoA_thio"/>
</dbReference>
<proteinExistence type="inferred from homology"/>
<dbReference type="Pfam" id="PF13622">
    <property type="entry name" value="4HBT_3"/>
    <property type="match status" value="1"/>
</dbReference>
<dbReference type="InterPro" id="IPR049450">
    <property type="entry name" value="ACOT8-like_C"/>
</dbReference>
<dbReference type="PANTHER" id="PTHR11066:SF34">
    <property type="entry name" value="ACYL-COENZYME A THIOESTERASE 8"/>
    <property type="match status" value="1"/>
</dbReference>
<evidence type="ECO:0000256" key="3">
    <source>
        <dbReference type="SAM" id="MobiDB-lite"/>
    </source>
</evidence>
<protein>
    <submittedName>
        <fullName evidence="6">Acyl-CoA thioesterase II</fullName>
    </submittedName>
</protein>
<comment type="similarity">
    <text evidence="1">Belongs to the C/M/P thioester hydrolase family.</text>
</comment>
<feature type="domain" description="Acyl-CoA thioesterase-like N-terminal HotDog" evidence="4">
    <location>
        <begin position="38"/>
        <end position="113"/>
    </location>
</feature>
<organism evidence="6 7">
    <name type="scientific">Trujillonella endophytica</name>
    <dbReference type="NCBI Taxonomy" id="673521"/>
    <lineage>
        <taxon>Bacteria</taxon>
        <taxon>Bacillati</taxon>
        <taxon>Actinomycetota</taxon>
        <taxon>Actinomycetes</taxon>
        <taxon>Geodermatophilales</taxon>
        <taxon>Geodermatophilaceae</taxon>
        <taxon>Trujillonella</taxon>
    </lineage>
</organism>
<dbReference type="InterPro" id="IPR042171">
    <property type="entry name" value="Acyl-CoA_hotdog"/>
</dbReference>
<dbReference type="SUPFAM" id="SSF54637">
    <property type="entry name" value="Thioesterase/thiol ester dehydrase-isomerase"/>
    <property type="match status" value="2"/>
</dbReference>
<evidence type="ECO:0000313" key="7">
    <source>
        <dbReference type="Proteomes" id="UP000198960"/>
    </source>
</evidence>
<reference evidence="7" key="1">
    <citation type="submission" date="2016-10" db="EMBL/GenBank/DDBJ databases">
        <authorList>
            <person name="Varghese N."/>
            <person name="Submissions S."/>
        </authorList>
    </citation>
    <scope>NUCLEOTIDE SEQUENCE [LARGE SCALE GENOMIC DNA]</scope>
    <source>
        <strain evidence="7">DSM 45413</strain>
    </source>
</reference>
<dbReference type="OrthoDB" id="4367793at2"/>
<dbReference type="Gene3D" id="2.40.160.210">
    <property type="entry name" value="Acyl-CoA thioesterase, double hotdog domain"/>
    <property type="match status" value="1"/>
</dbReference>
<dbReference type="InterPro" id="IPR049449">
    <property type="entry name" value="TesB_ACOT8-like_N"/>
</dbReference>
<feature type="region of interest" description="Disordered" evidence="3">
    <location>
        <begin position="123"/>
        <end position="146"/>
    </location>
</feature>
<feature type="domain" description="Acyl-CoA thioesterase-like C-terminal" evidence="5">
    <location>
        <begin position="138"/>
        <end position="274"/>
    </location>
</feature>
<evidence type="ECO:0000256" key="1">
    <source>
        <dbReference type="ARBA" id="ARBA00006538"/>
    </source>
</evidence>
<dbReference type="GO" id="GO:0006637">
    <property type="term" value="P:acyl-CoA metabolic process"/>
    <property type="evidence" value="ECO:0007669"/>
    <property type="project" value="InterPro"/>
</dbReference>
<evidence type="ECO:0000256" key="2">
    <source>
        <dbReference type="ARBA" id="ARBA00022801"/>
    </source>
</evidence>
<dbReference type="Pfam" id="PF20789">
    <property type="entry name" value="4HBT_3C"/>
    <property type="match status" value="1"/>
</dbReference>
<dbReference type="GO" id="GO:0047617">
    <property type="term" value="F:fatty acyl-CoA hydrolase activity"/>
    <property type="evidence" value="ECO:0007669"/>
    <property type="project" value="InterPro"/>
</dbReference>